<comment type="caution">
    <text evidence="2">The sequence shown here is derived from an EMBL/GenBank/DDBJ whole genome shotgun (WGS) entry which is preliminary data.</text>
</comment>
<keyword evidence="3" id="KW-1185">Reference proteome</keyword>
<dbReference type="Proteomes" id="UP000195570">
    <property type="component" value="Unassembled WGS sequence"/>
</dbReference>
<reference evidence="2" key="1">
    <citation type="submission" date="2016-09" db="EMBL/GenBank/DDBJ databases">
        <authorList>
            <person name="Hebert L."/>
            <person name="Moumen B."/>
        </authorList>
    </citation>
    <scope>NUCLEOTIDE SEQUENCE [LARGE SCALE GENOMIC DNA]</scope>
    <source>
        <strain evidence="2">OVI</strain>
    </source>
</reference>
<evidence type="ECO:0000313" key="2">
    <source>
        <dbReference type="EMBL" id="SCU70940.1"/>
    </source>
</evidence>
<dbReference type="PANTHER" id="PTHR43157">
    <property type="entry name" value="PHOSPHATIDYLINOSITOL-GLYCAN BIOSYNTHESIS CLASS F PROTEIN-RELATED"/>
    <property type="match status" value="1"/>
</dbReference>
<organism evidence="2 3">
    <name type="scientific">Trypanosoma equiperdum</name>
    <dbReference type="NCBI Taxonomy" id="5694"/>
    <lineage>
        <taxon>Eukaryota</taxon>
        <taxon>Discoba</taxon>
        <taxon>Euglenozoa</taxon>
        <taxon>Kinetoplastea</taxon>
        <taxon>Metakinetoplastina</taxon>
        <taxon>Trypanosomatida</taxon>
        <taxon>Trypanosomatidae</taxon>
        <taxon>Trypanosoma</taxon>
    </lineage>
</organism>
<gene>
    <name evidence="2" type="ORF">TEOVI_000251500</name>
</gene>
<sequence>MPFQLSRRLVVASVRQIRVRIPCSRCYCLYESCRSYRQTPSLFPPRKISQAKQKPLFPGMYRTVRLFDGEHTYHYGRHTYTIMRESLTFAIIPLGCVAAYAATYFDPFAAVPLELQGAYLVFLLIGSRLYARGRSCRTVKDLTGRHVVVTGGTGGIGKETAARLAAAGADVTVLARSSSHAEAAITYIRRSAHCEGQVVQFTPLDLSDFLAVRDYCRRLRHTNTRLDILVNCAGVMHQRQVMSRCGDDEQLAVNLLGPYLLTEGLLPLIAESGGRIVNVSCSAHVAVRGNIVQTYLSGRGVWSPRVRGKFDGLEQYGLTKLGCIYHAQELASRSYHSTTKGNASFCPTDTSHPSLGSSAINKGSNLNLYHYKHNSGNRASNNNDSGDGGGDDEAGAPNYTTCVAVPGGVVTGIYRYVPLAATFRWFRWIYLLFMRSAREGSQTVVDCCLRDDIVNGGYYQNCRYAPSGLSAAACNIEERKNVLTWVRRKMQPYMQWDR</sequence>
<dbReference type="InterPro" id="IPR036291">
    <property type="entry name" value="NAD(P)-bd_dom_sf"/>
</dbReference>
<dbReference type="Gene3D" id="3.40.50.720">
    <property type="entry name" value="NAD(P)-binding Rossmann-like Domain"/>
    <property type="match status" value="1"/>
</dbReference>
<dbReference type="PRINTS" id="PR00081">
    <property type="entry name" value="GDHRDH"/>
</dbReference>
<dbReference type="GO" id="GO:0004316">
    <property type="term" value="F:3-oxoacyl-[acyl-carrier-protein] reductase (NADPH) activity"/>
    <property type="evidence" value="ECO:0007669"/>
    <property type="project" value="UniProtKB-EC"/>
</dbReference>
<evidence type="ECO:0000313" key="3">
    <source>
        <dbReference type="Proteomes" id="UP000195570"/>
    </source>
</evidence>
<name>A0A1G4IEW7_TRYEQ</name>
<protein>
    <submittedName>
        <fullName evidence="2">Beta-ketoacyl-ACP reductase 2</fullName>
        <ecNumber evidence="2">1.1.1.100</ecNumber>
    </submittedName>
</protein>
<dbReference type="EMBL" id="CZPT02001539">
    <property type="protein sequence ID" value="SCU70940.1"/>
    <property type="molecule type" value="Genomic_DNA"/>
</dbReference>
<dbReference type="VEuPathDB" id="TriTrypDB:TEOVI_000251500"/>
<dbReference type="PANTHER" id="PTHR43157:SF31">
    <property type="entry name" value="PHOSPHATIDYLINOSITOL-GLYCAN BIOSYNTHESIS CLASS F PROTEIN"/>
    <property type="match status" value="1"/>
</dbReference>
<proteinExistence type="predicted"/>
<dbReference type="Pfam" id="PF00106">
    <property type="entry name" value="adh_short"/>
    <property type="match status" value="1"/>
</dbReference>
<dbReference type="RefSeq" id="XP_067081684.1">
    <property type="nucleotide sequence ID" value="XM_067225583.1"/>
</dbReference>
<keyword evidence="1 2" id="KW-0560">Oxidoreductase</keyword>
<dbReference type="EC" id="1.1.1.100" evidence="2"/>
<dbReference type="GeneID" id="92376455"/>
<dbReference type="InterPro" id="IPR002347">
    <property type="entry name" value="SDR_fam"/>
</dbReference>
<dbReference type="SUPFAM" id="SSF51735">
    <property type="entry name" value="NAD(P)-binding Rossmann-fold domains"/>
    <property type="match status" value="1"/>
</dbReference>
<accession>A0A1G4IEW7</accession>
<evidence type="ECO:0000256" key="1">
    <source>
        <dbReference type="ARBA" id="ARBA00023002"/>
    </source>
</evidence>
<dbReference type="AlphaFoldDB" id="A0A1G4IEW7"/>